<feature type="region of interest" description="Disordered" evidence="6">
    <location>
        <begin position="239"/>
        <end position="292"/>
    </location>
</feature>
<feature type="compositionally biased region" description="Low complexity" evidence="6">
    <location>
        <begin position="142"/>
        <end position="154"/>
    </location>
</feature>
<feature type="region of interest" description="Disordered" evidence="6">
    <location>
        <begin position="506"/>
        <end position="559"/>
    </location>
</feature>
<dbReference type="STRING" id="981085.W9RH97"/>
<dbReference type="Proteomes" id="UP000030645">
    <property type="component" value="Unassembled WGS sequence"/>
</dbReference>
<reference evidence="9" key="1">
    <citation type="submission" date="2013-01" db="EMBL/GenBank/DDBJ databases">
        <title>Draft Genome Sequence of a Mulberry Tree, Morus notabilis C.K. Schneid.</title>
        <authorList>
            <person name="He N."/>
            <person name="Zhao S."/>
        </authorList>
    </citation>
    <scope>NUCLEOTIDE SEQUENCE</scope>
</reference>
<dbReference type="InterPro" id="IPR056280">
    <property type="entry name" value="AIPP2-like_SPOC"/>
</dbReference>
<feature type="compositionally biased region" description="Polar residues" evidence="6">
    <location>
        <begin position="506"/>
        <end position="525"/>
    </location>
</feature>
<evidence type="ECO:0000256" key="2">
    <source>
        <dbReference type="ARBA" id="ARBA00022771"/>
    </source>
</evidence>
<feature type="compositionally biased region" description="Basic and acidic residues" evidence="6">
    <location>
        <begin position="239"/>
        <end position="249"/>
    </location>
</feature>
<feature type="region of interest" description="Disordered" evidence="6">
    <location>
        <begin position="596"/>
        <end position="618"/>
    </location>
</feature>
<feature type="compositionally biased region" description="Basic and acidic residues" evidence="6">
    <location>
        <begin position="263"/>
        <end position="287"/>
    </location>
</feature>
<keyword evidence="9" id="KW-1185">Reference proteome</keyword>
<dbReference type="GO" id="GO:0008270">
    <property type="term" value="F:zinc ion binding"/>
    <property type="evidence" value="ECO:0007669"/>
    <property type="project" value="UniProtKB-KW"/>
</dbReference>
<evidence type="ECO:0000313" key="8">
    <source>
        <dbReference type="EMBL" id="EXB91952.1"/>
    </source>
</evidence>
<organism evidence="8 9">
    <name type="scientific">Morus notabilis</name>
    <dbReference type="NCBI Taxonomy" id="981085"/>
    <lineage>
        <taxon>Eukaryota</taxon>
        <taxon>Viridiplantae</taxon>
        <taxon>Streptophyta</taxon>
        <taxon>Embryophyta</taxon>
        <taxon>Tracheophyta</taxon>
        <taxon>Spermatophyta</taxon>
        <taxon>Magnoliopsida</taxon>
        <taxon>eudicotyledons</taxon>
        <taxon>Gunneridae</taxon>
        <taxon>Pentapetalae</taxon>
        <taxon>rosids</taxon>
        <taxon>fabids</taxon>
        <taxon>Rosales</taxon>
        <taxon>Moraceae</taxon>
        <taxon>Moreae</taxon>
        <taxon>Morus</taxon>
    </lineage>
</organism>
<feature type="region of interest" description="Disordered" evidence="6">
    <location>
        <begin position="311"/>
        <end position="345"/>
    </location>
</feature>
<feature type="region of interest" description="Disordered" evidence="6">
    <location>
        <begin position="135"/>
        <end position="167"/>
    </location>
</feature>
<evidence type="ECO:0000256" key="1">
    <source>
        <dbReference type="ARBA" id="ARBA00022723"/>
    </source>
</evidence>
<evidence type="ECO:0000256" key="3">
    <source>
        <dbReference type="ARBA" id="ARBA00022833"/>
    </source>
</evidence>
<dbReference type="SUPFAM" id="SSF57903">
    <property type="entry name" value="FYVE/PHD zinc finger"/>
    <property type="match status" value="1"/>
</dbReference>
<dbReference type="AlphaFoldDB" id="W9RH97"/>
<dbReference type="EMBL" id="KE345058">
    <property type="protein sequence ID" value="EXB91952.1"/>
    <property type="molecule type" value="Genomic_DNA"/>
</dbReference>
<dbReference type="GO" id="GO:0034244">
    <property type="term" value="P:negative regulation of transcription elongation by RNA polymerase II"/>
    <property type="evidence" value="ECO:0007669"/>
    <property type="project" value="InterPro"/>
</dbReference>
<evidence type="ECO:0000256" key="6">
    <source>
        <dbReference type="SAM" id="MobiDB-lite"/>
    </source>
</evidence>
<sequence length="783" mass="89450">MRMLRWMSGHTRMDRIRNEVIRSKVGVAPIEDKVREGRLRWYGHVQRRPLEAQVRAWEDILIPNTMRGRGRPRITWTEEIVCQHCGVKGFEDALTLCEKCGEYALHRYCLEVLPEDLSKPVVWFCEDCKPDILKQSTPDKPSSSSSAFSVSVDVESPKTVQPNKRRGRLKKTEKVITGLETNTEVQTHEDTPSGIEPHCRENQMLRRRLILEDEEDLNLETSQVAVSNSKASNVVEERVSTGSEAKTEEQMCEGKPFGNVSQLKEKSDNEQKLGTERRLVREDEEAKPSSTLEQRVFTSCTVPKAEAQIFDGRSSGNKSQCREESDRDQKFKRQHKTLQCSDPKPSNILQHKVIASCMDKTKVQIRDGEPSGNMPKSREKCDSDQTLTKTRRLVLSNEEAERVKTSQVTASDPTLSSILQDKDISRSVAKTKVQKRDGNYKHQNFSEHNKTSLVSDPKPLDISQQNAVTGSVAKWKVQIHDSSPSSCELRYRSKFDKSQTFSKQKTYQVSDSKPLNVSQRKTITGTVAKAEVGKHGRPSRSEPQDGRGKRDNYQKAIPGSVAKTKVQICDSRPYHSELQYRGKYDKDQTFRKRQRLPLEDDEEHEPSKASQNDVNDPKLSNLEQNYYLDVQPMIDPIWNGTLRISNRDLNTPEILSVAAHLSNLACHKVFEVAKLLPEEVSLELSKRSHFWPKSFRMFGPSCHHIALYFFPDNGRDDNVFNSLVDGMIKEDLAMRAVLKEAELLVFTSYDLPMHMRSELSFSFSFRFLFSLYTQLAPRSYATG</sequence>
<dbReference type="Pfam" id="PF23121">
    <property type="entry name" value="SPOC_AIPP2"/>
    <property type="match status" value="1"/>
</dbReference>
<feature type="compositionally biased region" description="Basic and acidic residues" evidence="6">
    <location>
        <begin position="434"/>
        <end position="450"/>
    </location>
</feature>
<feature type="domain" description="AIPP2-like SPOC-like" evidence="7">
    <location>
        <begin position="638"/>
        <end position="756"/>
    </location>
</feature>
<keyword evidence="5" id="KW-0804">Transcription</keyword>
<name>W9RH97_9ROSA</name>
<dbReference type="InterPro" id="IPR049914">
    <property type="entry name" value="PHD1-3/5-6"/>
</dbReference>
<dbReference type="InterPro" id="IPR013083">
    <property type="entry name" value="Znf_RING/FYVE/PHD"/>
</dbReference>
<evidence type="ECO:0000256" key="5">
    <source>
        <dbReference type="ARBA" id="ARBA00023163"/>
    </source>
</evidence>
<feature type="compositionally biased region" description="Basic and acidic residues" evidence="6">
    <location>
        <begin position="320"/>
        <end position="331"/>
    </location>
</feature>
<keyword evidence="4" id="KW-0805">Transcription regulation</keyword>
<keyword evidence="3" id="KW-0862">Zinc</keyword>
<keyword evidence="2" id="KW-0863">Zinc-finger</keyword>
<keyword evidence="1" id="KW-0479">Metal-binding</keyword>
<evidence type="ECO:0000256" key="4">
    <source>
        <dbReference type="ARBA" id="ARBA00023015"/>
    </source>
</evidence>
<evidence type="ECO:0000259" key="7">
    <source>
        <dbReference type="Pfam" id="PF23121"/>
    </source>
</evidence>
<dbReference type="eggNOG" id="ENOG502RXM7">
    <property type="taxonomic scope" value="Eukaryota"/>
</dbReference>
<feature type="compositionally biased region" description="Basic and acidic residues" evidence="6">
    <location>
        <begin position="531"/>
        <end position="553"/>
    </location>
</feature>
<dbReference type="Gene3D" id="3.30.40.10">
    <property type="entry name" value="Zinc/RING finger domain, C3HC4 (zinc finger)"/>
    <property type="match status" value="1"/>
</dbReference>
<accession>W9RH97</accession>
<gene>
    <name evidence="8" type="ORF">L484_001826</name>
</gene>
<dbReference type="GO" id="GO:0140566">
    <property type="term" value="F:histone reader activity"/>
    <property type="evidence" value="ECO:0007669"/>
    <property type="project" value="InterPro"/>
</dbReference>
<evidence type="ECO:0000313" key="9">
    <source>
        <dbReference type="Proteomes" id="UP000030645"/>
    </source>
</evidence>
<dbReference type="PANTHER" id="PTHR33304:SF18">
    <property type="entry name" value="CHROMATIN REGULATOR PHD FAMILY-RELATED"/>
    <property type="match status" value="1"/>
</dbReference>
<dbReference type="PANTHER" id="PTHR33304">
    <property type="match status" value="1"/>
</dbReference>
<dbReference type="InterPro" id="IPR011011">
    <property type="entry name" value="Znf_FYVE_PHD"/>
</dbReference>
<feature type="region of interest" description="Disordered" evidence="6">
    <location>
        <begin position="434"/>
        <end position="460"/>
    </location>
</feature>
<protein>
    <recommendedName>
        <fullName evidence="7">AIPP2-like SPOC-like domain-containing protein</fullName>
    </recommendedName>
</protein>
<proteinExistence type="predicted"/>